<protein>
    <submittedName>
        <fullName evidence="1">5013_t:CDS:1</fullName>
    </submittedName>
</protein>
<gene>
    <name evidence="1" type="ORF">SCALOS_LOCUS3557</name>
</gene>
<feature type="non-terminal residue" evidence="1">
    <location>
        <position position="46"/>
    </location>
</feature>
<proteinExistence type="predicted"/>
<organism evidence="1 2">
    <name type="scientific">Scutellospora calospora</name>
    <dbReference type="NCBI Taxonomy" id="85575"/>
    <lineage>
        <taxon>Eukaryota</taxon>
        <taxon>Fungi</taxon>
        <taxon>Fungi incertae sedis</taxon>
        <taxon>Mucoromycota</taxon>
        <taxon>Glomeromycotina</taxon>
        <taxon>Glomeromycetes</taxon>
        <taxon>Diversisporales</taxon>
        <taxon>Gigasporaceae</taxon>
        <taxon>Scutellospora</taxon>
    </lineage>
</organism>
<dbReference type="EMBL" id="CAJVPM010004058">
    <property type="protein sequence ID" value="CAG8508606.1"/>
    <property type="molecule type" value="Genomic_DNA"/>
</dbReference>
<sequence length="46" mass="5303">MNFLTQSQSRLPFTPLPIPQATQRDDNTNFHFDGLNGLNFNFTDCK</sequence>
<dbReference type="Proteomes" id="UP000789860">
    <property type="component" value="Unassembled WGS sequence"/>
</dbReference>
<reference evidence="1" key="1">
    <citation type="submission" date="2021-06" db="EMBL/GenBank/DDBJ databases">
        <authorList>
            <person name="Kallberg Y."/>
            <person name="Tangrot J."/>
            <person name="Rosling A."/>
        </authorList>
    </citation>
    <scope>NUCLEOTIDE SEQUENCE</scope>
    <source>
        <strain evidence="1">AU212A</strain>
    </source>
</reference>
<evidence type="ECO:0000313" key="1">
    <source>
        <dbReference type="EMBL" id="CAG8508606.1"/>
    </source>
</evidence>
<evidence type="ECO:0000313" key="2">
    <source>
        <dbReference type="Proteomes" id="UP000789860"/>
    </source>
</evidence>
<name>A0ACA9L4N9_9GLOM</name>
<keyword evidence="2" id="KW-1185">Reference proteome</keyword>
<accession>A0ACA9L4N9</accession>
<comment type="caution">
    <text evidence="1">The sequence shown here is derived from an EMBL/GenBank/DDBJ whole genome shotgun (WGS) entry which is preliminary data.</text>
</comment>